<dbReference type="PRINTS" id="PR00020">
    <property type="entry name" value="MAMDOMAIN"/>
</dbReference>
<evidence type="ECO:0000313" key="14">
    <source>
        <dbReference type="Ensembl" id="ENSDLAP00005048831.2"/>
    </source>
</evidence>
<feature type="binding site" evidence="10">
    <location>
        <position position="113"/>
    </location>
    <ligand>
        <name>Zn(2+)</name>
        <dbReference type="ChEBI" id="CHEBI:29105"/>
        <note>catalytic</note>
    </ligand>
</feature>
<reference evidence="14" key="1">
    <citation type="submission" date="2025-08" db="UniProtKB">
        <authorList>
            <consortium name="Ensembl"/>
        </authorList>
    </citation>
    <scope>IDENTIFICATION</scope>
</reference>
<dbReference type="FunFam" id="3.40.390.10:FF:000015">
    <property type="entry name" value="Meprin A subunit"/>
    <property type="match status" value="1"/>
</dbReference>
<keyword evidence="1 10" id="KW-0645">Protease</keyword>
<dbReference type="Ensembl" id="ENSDLAT00005052058.2">
    <property type="protein sequence ID" value="ENSDLAP00005048831.2"/>
    <property type="gene ID" value="ENSDLAG00005021395.2"/>
</dbReference>
<sequence length="654" mass="74827">MKIYNFCIFMLPNTFILKPTQRSAINDRDILWTSPVPYVLGKDLEMNAKGVILKAHDQFRLKSCIDFKPRDSEEYYISCFFHSRCFSYIGQVFNNGQNLSIGTNCDEISTVEHEFLHALGFYHEQSRYDRDDYLTIAFENIKEGRENNFRKVSEEESTTNGVQYDYWSVMHYGKNAFSNGKGSTMITKDPKFEDVIGQRLEVSPSDVLELNRLYKCNSTIAFQMHCSFSNGTMCQMNRCSQSVISWEMVTKAYGGPNFDHTNLPSGQDDGYFMHASTASGQKGDSAWLETHRMTAKRECHIQCLQFYFYHSGNGSDELNIWIREFEDEWDSRGTLRLMEQITGPPTSHWQVKHVSLNATKHFQVEFEIRKGAGNSSGGFSIDDINLSETECPHVTMQINDFENVLNTSEYGTTLYSQRQYSSGGYAYAVGTVLFNTHFGLFVQLLSGKYDDKLEWPLPQRQVTFQMLDQNPNIQLQMSKQRSITSDLSVSESDDTFLWDNPREIGTPYVDENNETIYAGPLIGRTFFATAEELKVRDFLKGGSAVFVFRFEGRLIKKNVSAKMDCNLRGACHCPGTFESLHCTLVNNGGSYLLATGEGILVAKKAEKGIKKRQRDLRIQKTRVNIGVASPRWKELMKEKDFQRDAEVACFLLDR</sequence>
<dbReference type="Pfam" id="PF00629">
    <property type="entry name" value="MAM"/>
    <property type="match status" value="1"/>
</dbReference>
<dbReference type="SMART" id="SM00235">
    <property type="entry name" value="ZnMc"/>
    <property type="match status" value="1"/>
</dbReference>
<dbReference type="InterPro" id="IPR002083">
    <property type="entry name" value="MATH/TRAF_dom"/>
</dbReference>
<evidence type="ECO:0000256" key="6">
    <source>
        <dbReference type="ARBA" id="ARBA00023049"/>
    </source>
</evidence>
<dbReference type="Pfam" id="PF22486">
    <property type="entry name" value="MATH_2"/>
    <property type="match status" value="1"/>
</dbReference>
<dbReference type="GO" id="GO:0006508">
    <property type="term" value="P:proteolysis"/>
    <property type="evidence" value="ECO:0007669"/>
    <property type="project" value="UniProtKB-KW"/>
</dbReference>
<dbReference type="GO" id="GO:0008270">
    <property type="term" value="F:zinc ion binding"/>
    <property type="evidence" value="ECO:0007669"/>
    <property type="project" value="UniProtKB-UniRule"/>
</dbReference>
<dbReference type="GO" id="GO:0004222">
    <property type="term" value="F:metalloendopeptidase activity"/>
    <property type="evidence" value="ECO:0007669"/>
    <property type="project" value="UniProtKB-UniRule"/>
</dbReference>
<dbReference type="GeneTree" id="ENSGT00950000183111"/>
<dbReference type="InterPro" id="IPR013320">
    <property type="entry name" value="ConA-like_dom_sf"/>
</dbReference>
<dbReference type="InterPro" id="IPR006026">
    <property type="entry name" value="Peptidase_Metallo"/>
</dbReference>
<accession>A0A8C4NUQ7</accession>
<feature type="domain" description="MAM" evidence="12">
    <location>
        <begin position="224"/>
        <end position="393"/>
    </location>
</feature>
<dbReference type="SUPFAM" id="SSF49899">
    <property type="entry name" value="Concanavalin A-like lectins/glucanases"/>
    <property type="match status" value="1"/>
</dbReference>
<keyword evidence="5 10" id="KW-0862">Zinc</keyword>
<evidence type="ECO:0000256" key="10">
    <source>
        <dbReference type="PROSITE-ProRule" id="PRU01211"/>
    </source>
</evidence>
<evidence type="ECO:0000256" key="3">
    <source>
        <dbReference type="ARBA" id="ARBA00022729"/>
    </source>
</evidence>
<proteinExistence type="predicted"/>
<dbReference type="PRINTS" id="PR00480">
    <property type="entry name" value="ASTACIN"/>
</dbReference>
<evidence type="ECO:0000256" key="7">
    <source>
        <dbReference type="ARBA" id="ARBA00023145"/>
    </source>
</evidence>
<dbReference type="SUPFAM" id="SSF49599">
    <property type="entry name" value="TRAF domain-like"/>
    <property type="match status" value="1"/>
</dbReference>
<keyword evidence="4 10" id="KW-0378">Hydrolase</keyword>
<feature type="active site" evidence="10">
    <location>
        <position position="114"/>
    </location>
</feature>
<dbReference type="EC" id="3.4.24.-" evidence="11"/>
<evidence type="ECO:0000259" key="13">
    <source>
        <dbReference type="PROSITE" id="PS51864"/>
    </source>
</evidence>
<dbReference type="CDD" id="cd06263">
    <property type="entry name" value="MAM"/>
    <property type="match status" value="1"/>
</dbReference>
<keyword evidence="2 10" id="KW-0479">Metal-binding</keyword>
<evidence type="ECO:0000256" key="4">
    <source>
        <dbReference type="ARBA" id="ARBA00022801"/>
    </source>
</evidence>
<dbReference type="Proteomes" id="UP000694389">
    <property type="component" value="Unassembled WGS sequence"/>
</dbReference>
<dbReference type="Gene3D" id="2.60.210.10">
    <property type="entry name" value="Apoptosis, Tumor Necrosis Factor Receptor Associated Protein 2, Chain A"/>
    <property type="match status" value="1"/>
</dbReference>
<dbReference type="InterPro" id="IPR024079">
    <property type="entry name" value="MetalloPept_cat_dom_sf"/>
</dbReference>
<dbReference type="PROSITE" id="PS51864">
    <property type="entry name" value="ASTACIN"/>
    <property type="match status" value="1"/>
</dbReference>
<evidence type="ECO:0000313" key="15">
    <source>
        <dbReference type="Proteomes" id="UP000694389"/>
    </source>
</evidence>
<feature type="domain" description="Peptidase M12A" evidence="13">
    <location>
        <begin position="23"/>
        <end position="217"/>
    </location>
</feature>
<dbReference type="Gene3D" id="3.40.390.10">
    <property type="entry name" value="Collagenase (Catalytic Domain)"/>
    <property type="match status" value="1"/>
</dbReference>
<evidence type="ECO:0000259" key="12">
    <source>
        <dbReference type="PROSITE" id="PS50060"/>
    </source>
</evidence>
<protein>
    <recommendedName>
        <fullName evidence="11">Metalloendopeptidase</fullName>
        <ecNumber evidence="11">3.4.24.-</ecNumber>
    </recommendedName>
</protein>
<comment type="caution">
    <text evidence="10">Lacks conserved residue(s) required for the propagation of feature annotation.</text>
</comment>
<comment type="cofactor">
    <cofactor evidence="10 11">
        <name>Zn(2+)</name>
        <dbReference type="ChEBI" id="CHEBI:29105"/>
    </cofactor>
    <text evidence="10 11">Binds 1 zinc ion per subunit.</text>
</comment>
<evidence type="ECO:0000256" key="1">
    <source>
        <dbReference type="ARBA" id="ARBA00022670"/>
    </source>
</evidence>
<feature type="binding site" evidence="10">
    <location>
        <position position="123"/>
    </location>
    <ligand>
        <name>Zn(2+)</name>
        <dbReference type="ChEBI" id="CHEBI:29105"/>
        <note>catalytic</note>
    </ligand>
</feature>
<keyword evidence="3" id="KW-0732">Signal</keyword>
<keyword evidence="9" id="KW-0325">Glycoprotein</keyword>
<dbReference type="InterPro" id="IPR008974">
    <property type="entry name" value="TRAF-like"/>
</dbReference>
<dbReference type="SMART" id="SM00137">
    <property type="entry name" value="MAM"/>
    <property type="match status" value="1"/>
</dbReference>
<evidence type="ECO:0000256" key="8">
    <source>
        <dbReference type="ARBA" id="ARBA00023157"/>
    </source>
</evidence>
<dbReference type="InterPro" id="IPR001506">
    <property type="entry name" value="Peptidase_M12A"/>
</dbReference>
<evidence type="ECO:0000256" key="2">
    <source>
        <dbReference type="ARBA" id="ARBA00022723"/>
    </source>
</evidence>
<organism evidence="14 15">
    <name type="scientific">Dicentrarchus labrax</name>
    <name type="common">European seabass</name>
    <name type="synonym">Morone labrax</name>
    <dbReference type="NCBI Taxonomy" id="13489"/>
    <lineage>
        <taxon>Eukaryota</taxon>
        <taxon>Metazoa</taxon>
        <taxon>Chordata</taxon>
        <taxon>Craniata</taxon>
        <taxon>Vertebrata</taxon>
        <taxon>Euteleostomi</taxon>
        <taxon>Actinopterygii</taxon>
        <taxon>Neopterygii</taxon>
        <taxon>Teleostei</taxon>
        <taxon>Neoteleostei</taxon>
        <taxon>Acanthomorphata</taxon>
        <taxon>Eupercaria</taxon>
        <taxon>Moronidae</taxon>
        <taxon>Dicentrarchus</taxon>
    </lineage>
</organism>
<keyword evidence="7" id="KW-0865">Zymogen</keyword>
<keyword evidence="15" id="KW-1185">Reference proteome</keyword>
<evidence type="ECO:0000256" key="9">
    <source>
        <dbReference type="ARBA" id="ARBA00023180"/>
    </source>
</evidence>
<dbReference type="InterPro" id="IPR000998">
    <property type="entry name" value="MAM_dom"/>
</dbReference>
<dbReference type="PANTHER" id="PTHR10127">
    <property type="entry name" value="DISCOIDIN, CUB, EGF, LAMININ , AND ZINC METALLOPROTEASE DOMAIN CONTAINING"/>
    <property type="match status" value="1"/>
</dbReference>
<keyword evidence="8" id="KW-1015">Disulfide bond</keyword>
<dbReference type="Pfam" id="PF01400">
    <property type="entry name" value="Astacin"/>
    <property type="match status" value="1"/>
</dbReference>
<dbReference type="SUPFAM" id="SSF55486">
    <property type="entry name" value="Metalloproteases ('zincins'), catalytic domain"/>
    <property type="match status" value="1"/>
</dbReference>
<evidence type="ECO:0000256" key="11">
    <source>
        <dbReference type="RuleBase" id="RU361183"/>
    </source>
</evidence>
<keyword evidence="6 10" id="KW-0482">Metalloprotease</keyword>
<name>A0A8C4NUQ7_DICLA</name>
<dbReference type="PANTHER" id="PTHR10127:SF903">
    <property type="entry name" value="MEPRIN A SUBUNIT"/>
    <property type="match status" value="1"/>
</dbReference>
<dbReference type="GO" id="GO:0016020">
    <property type="term" value="C:membrane"/>
    <property type="evidence" value="ECO:0007669"/>
    <property type="project" value="InterPro"/>
</dbReference>
<reference evidence="14" key="2">
    <citation type="submission" date="2025-09" db="UniProtKB">
        <authorList>
            <consortium name="Ensembl"/>
        </authorList>
    </citation>
    <scope>IDENTIFICATION</scope>
</reference>
<feature type="binding site" evidence="10">
    <location>
        <position position="117"/>
    </location>
    <ligand>
        <name>Zn(2+)</name>
        <dbReference type="ChEBI" id="CHEBI:29105"/>
        <note>catalytic</note>
    </ligand>
</feature>
<evidence type="ECO:0000256" key="5">
    <source>
        <dbReference type="ARBA" id="ARBA00022833"/>
    </source>
</evidence>
<dbReference type="PROSITE" id="PS50060">
    <property type="entry name" value="MAM_2"/>
    <property type="match status" value="1"/>
</dbReference>
<dbReference type="AlphaFoldDB" id="A0A8C4NUQ7"/>
<dbReference type="Gene3D" id="2.60.120.200">
    <property type="match status" value="1"/>
</dbReference>